<evidence type="ECO:0000313" key="2">
    <source>
        <dbReference type="EMBL" id="EJN60707.1"/>
    </source>
</evidence>
<proteinExistence type="predicted"/>
<dbReference type="Proteomes" id="UP000007813">
    <property type="component" value="Unassembled WGS sequence"/>
</dbReference>
<dbReference type="EMBL" id="ALJD01000003">
    <property type="protein sequence ID" value="EJN60707.1"/>
    <property type="molecule type" value="Genomic_DNA"/>
</dbReference>
<gene>
    <name evidence="2" type="ORF">HSB1_13100</name>
</gene>
<comment type="caution">
    <text evidence="2">The sequence shown here is derived from an EMBL/GenBank/DDBJ whole genome shotgun (WGS) entry which is preliminary data.</text>
</comment>
<sequence length="62" mass="6737">MLVETDRRGRVVLAGFTDDGGRVVLPTDRRTKGPPVARRGAYASKSWWSSGPSSQQSEDSSD</sequence>
<accession>J3EZ14</accession>
<organism evidence="2 3">
    <name type="scientific">Halogranum salarium B-1</name>
    <dbReference type="NCBI Taxonomy" id="1210908"/>
    <lineage>
        <taxon>Archaea</taxon>
        <taxon>Methanobacteriati</taxon>
        <taxon>Methanobacteriota</taxon>
        <taxon>Stenosarchaea group</taxon>
        <taxon>Halobacteria</taxon>
        <taxon>Halobacteriales</taxon>
        <taxon>Haloferacaceae</taxon>
    </lineage>
</organism>
<evidence type="ECO:0000256" key="1">
    <source>
        <dbReference type="SAM" id="MobiDB-lite"/>
    </source>
</evidence>
<evidence type="ECO:0000313" key="3">
    <source>
        <dbReference type="Proteomes" id="UP000007813"/>
    </source>
</evidence>
<protein>
    <submittedName>
        <fullName evidence="2">Uncharacterized protein</fullName>
    </submittedName>
</protein>
<dbReference type="AlphaFoldDB" id="J3EZ14"/>
<feature type="compositionally biased region" description="Low complexity" evidence="1">
    <location>
        <begin position="44"/>
        <end position="62"/>
    </location>
</feature>
<feature type="region of interest" description="Disordered" evidence="1">
    <location>
        <begin position="24"/>
        <end position="62"/>
    </location>
</feature>
<reference evidence="2 3" key="1">
    <citation type="journal article" date="2012" name="J. Bacteriol.">
        <title>Draft Genome Sequence of the Extremely Halophilic Archaeon Halogranum salarium B-1T.</title>
        <authorList>
            <person name="Kim K.K."/>
            <person name="Lee K.C."/>
            <person name="Lee J.S."/>
        </authorList>
    </citation>
    <scope>NUCLEOTIDE SEQUENCE [LARGE SCALE GENOMIC DNA]</scope>
    <source>
        <strain evidence="2 3">B-1</strain>
    </source>
</reference>
<name>J3EZ14_9EURY</name>